<sequence length="100" mass="11707">MARKNPFPAFISDSSVVIRRRGVTSGAISCRGYPAERMRGTWRMRARWPGQMEPSAAERVRSDSEPERMSRQRGLLKHPHQWRTSFFPFFNYFNNLTTIS</sequence>
<feature type="compositionally biased region" description="Basic and acidic residues" evidence="1">
    <location>
        <begin position="56"/>
        <end position="70"/>
    </location>
</feature>
<dbReference type="EMBL" id="BPLQ01004902">
    <property type="protein sequence ID" value="GIY11363.1"/>
    <property type="molecule type" value="Genomic_DNA"/>
</dbReference>
<reference evidence="2 3" key="1">
    <citation type="submission" date="2021-06" db="EMBL/GenBank/DDBJ databases">
        <title>Caerostris darwini draft genome.</title>
        <authorList>
            <person name="Kono N."/>
            <person name="Arakawa K."/>
        </authorList>
    </citation>
    <scope>NUCLEOTIDE SEQUENCE [LARGE SCALE GENOMIC DNA]</scope>
</reference>
<gene>
    <name evidence="2" type="ORF">CDAR_535641</name>
</gene>
<protein>
    <submittedName>
        <fullName evidence="2">Uncharacterized protein</fullName>
    </submittedName>
</protein>
<dbReference type="Proteomes" id="UP001054837">
    <property type="component" value="Unassembled WGS sequence"/>
</dbReference>
<dbReference type="AlphaFoldDB" id="A0AAV4QMU2"/>
<feature type="region of interest" description="Disordered" evidence="1">
    <location>
        <begin position="50"/>
        <end position="75"/>
    </location>
</feature>
<organism evidence="2 3">
    <name type="scientific">Caerostris darwini</name>
    <dbReference type="NCBI Taxonomy" id="1538125"/>
    <lineage>
        <taxon>Eukaryota</taxon>
        <taxon>Metazoa</taxon>
        <taxon>Ecdysozoa</taxon>
        <taxon>Arthropoda</taxon>
        <taxon>Chelicerata</taxon>
        <taxon>Arachnida</taxon>
        <taxon>Araneae</taxon>
        <taxon>Araneomorphae</taxon>
        <taxon>Entelegynae</taxon>
        <taxon>Araneoidea</taxon>
        <taxon>Araneidae</taxon>
        <taxon>Caerostris</taxon>
    </lineage>
</organism>
<keyword evidence="3" id="KW-1185">Reference proteome</keyword>
<evidence type="ECO:0000313" key="3">
    <source>
        <dbReference type="Proteomes" id="UP001054837"/>
    </source>
</evidence>
<comment type="caution">
    <text evidence="2">The sequence shown here is derived from an EMBL/GenBank/DDBJ whole genome shotgun (WGS) entry which is preliminary data.</text>
</comment>
<name>A0AAV4QMU2_9ARAC</name>
<evidence type="ECO:0000256" key="1">
    <source>
        <dbReference type="SAM" id="MobiDB-lite"/>
    </source>
</evidence>
<accession>A0AAV4QMU2</accession>
<proteinExistence type="predicted"/>
<evidence type="ECO:0000313" key="2">
    <source>
        <dbReference type="EMBL" id="GIY11363.1"/>
    </source>
</evidence>